<gene>
    <name evidence="1" type="ORF">NC653_002619</name>
</gene>
<keyword evidence="2" id="KW-1185">Reference proteome</keyword>
<dbReference type="Proteomes" id="UP001164929">
    <property type="component" value="Chromosome 1"/>
</dbReference>
<sequence length="40" mass="4647">MIRCQNSDASLQFTNPVFIHTRTKNSDYCKQHLYAVTLVC</sequence>
<accession>A0AAD6WH19</accession>
<evidence type="ECO:0000313" key="2">
    <source>
        <dbReference type="Proteomes" id="UP001164929"/>
    </source>
</evidence>
<protein>
    <submittedName>
        <fullName evidence="1">Uncharacterized protein</fullName>
    </submittedName>
</protein>
<dbReference type="EMBL" id="JAQIZT010000001">
    <property type="protein sequence ID" value="KAJ7012623.1"/>
    <property type="molecule type" value="Genomic_DNA"/>
</dbReference>
<evidence type="ECO:0000313" key="1">
    <source>
        <dbReference type="EMBL" id="KAJ7012623.1"/>
    </source>
</evidence>
<reference evidence="1 2" key="1">
    <citation type="journal article" date="2023" name="Mol. Ecol. Resour.">
        <title>Chromosome-level genome assembly of a triploid poplar Populus alba 'Berolinensis'.</title>
        <authorList>
            <person name="Chen S."/>
            <person name="Yu Y."/>
            <person name="Wang X."/>
            <person name="Wang S."/>
            <person name="Zhang T."/>
            <person name="Zhou Y."/>
            <person name="He R."/>
            <person name="Meng N."/>
            <person name="Wang Y."/>
            <person name="Liu W."/>
            <person name="Liu Z."/>
            <person name="Liu J."/>
            <person name="Guo Q."/>
            <person name="Huang H."/>
            <person name="Sederoff R.R."/>
            <person name="Wang G."/>
            <person name="Qu G."/>
            <person name="Chen S."/>
        </authorList>
    </citation>
    <scope>NUCLEOTIDE SEQUENCE [LARGE SCALE GENOMIC DNA]</scope>
    <source>
        <strain evidence="1">SC-2020</strain>
    </source>
</reference>
<organism evidence="1 2">
    <name type="scientific">Populus alba x Populus x berolinensis</name>
    <dbReference type="NCBI Taxonomy" id="444605"/>
    <lineage>
        <taxon>Eukaryota</taxon>
        <taxon>Viridiplantae</taxon>
        <taxon>Streptophyta</taxon>
        <taxon>Embryophyta</taxon>
        <taxon>Tracheophyta</taxon>
        <taxon>Spermatophyta</taxon>
        <taxon>Magnoliopsida</taxon>
        <taxon>eudicotyledons</taxon>
        <taxon>Gunneridae</taxon>
        <taxon>Pentapetalae</taxon>
        <taxon>rosids</taxon>
        <taxon>fabids</taxon>
        <taxon>Malpighiales</taxon>
        <taxon>Salicaceae</taxon>
        <taxon>Saliceae</taxon>
        <taxon>Populus</taxon>
    </lineage>
</organism>
<name>A0AAD6WH19_9ROSI</name>
<comment type="caution">
    <text evidence="1">The sequence shown here is derived from an EMBL/GenBank/DDBJ whole genome shotgun (WGS) entry which is preliminary data.</text>
</comment>
<dbReference type="AlphaFoldDB" id="A0AAD6WH19"/>
<proteinExistence type="predicted"/>